<protein>
    <submittedName>
        <fullName evidence="1">Uncharacterized protein</fullName>
    </submittedName>
</protein>
<name>A0A7J7HKT5_CAMSI</name>
<evidence type="ECO:0000313" key="1">
    <source>
        <dbReference type="EMBL" id="KAF5953463.1"/>
    </source>
</evidence>
<dbReference type="Proteomes" id="UP000593564">
    <property type="component" value="Unassembled WGS sequence"/>
</dbReference>
<dbReference type="AlphaFoldDB" id="A0A7J7HKT5"/>
<keyword evidence="2" id="KW-1185">Reference proteome</keyword>
<gene>
    <name evidence="1" type="ORF">HYC85_006319</name>
</gene>
<comment type="caution">
    <text evidence="1">The sequence shown here is derived from an EMBL/GenBank/DDBJ whole genome shotgun (WGS) entry which is preliminary data.</text>
</comment>
<evidence type="ECO:0000313" key="2">
    <source>
        <dbReference type="Proteomes" id="UP000593564"/>
    </source>
</evidence>
<accession>A0A7J7HKT5</accession>
<proteinExistence type="predicted"/>
<organism evidence="1 2">
    <name type="scientific">Camellia sinensis</name>
    <name type="common">Tea plant</name>
    <name type="synonym">Thea sinensis</name>
    <dbReference type="NCBI Taxonomy" id="4442"/>
    <lineage>
        <taxon>Eukaryota</taxon>
        <taxon>Viridiplantae</taxon>
        <taxon>Streptophyta</taxon>
        <taxon>Embryophyta</taxon>
        <taxon>Tracheophyta</taxon>
        <taxon>Spermatophyta</taxon>
        <taxon>Magnoliopsida</taxon>
        <taxon>eudicotyledons</taxon>
        <taxon>Gunneridae</taxon>
        <taxon>Pentapetalae</taxon>
        <taxon>asterids</taxon>
        <taxon>Ericales</taxon>
        <taxon>Theaceae</taxon>
        <taxon>Camellia</taxon>
    </lineage>
</organism>
<sequence length="55" mass="6369">MFYTLKKKVECNNIYNTTKFTLFIRITTLPMANMILSHSSGNCIPEVRLVCQPML</sequence>
<reference evidence="1 2" key="2">
    <citation type="submission" date="2020-07" db="EMBL/GenBank/DDBJ databases">
        <title>Genome assembly of wild tea tree DASZ reveals pedigree and selection history of tea varieties.</title>
        <authorList>
            <person name="Zhang W."/>
        </authorList>
    </citation>
    <scope>NUCLEOTIDE SEQUENCE [LARGE SCALE GENOMIC DNA]</scope>
    <source>
        <strain evidence="2">cv. G240</strain>
        <tissue evidence="1">Leaf</tissue>
    </source>
</reference>
<reference evidence="2" key="1">
    <citation type="journal article" date="2020" name="Nat. Commun.">
        <title>Genome assembly of wild tea tree DASZ reveals pedigree and selection history of tea varieties.</title>
        <authorList>
            <person name="Zhang W."/>
            <person name="Zhang Y."/>
            <person name="Qiu H."/>
            <person name="Guo Y."/>
            <person name="Wan H."/>
            <person name="Zhang X."/>
            <person name="Scossa F."/>
            <person name="Alseekh S."/>
            <person name="Zhang Q."/>
            <person name="Wang P."/>
            <person name="Xu L."/>
            <person name="Schmidt M.H."/>
            <person name="Jia X."/>
            <person name="Li D."/>
            <person name="Zhu A."/>
            <person name="Guo F."/>
            <person name="Chen W."/>
            <person name="Ni D."/>
            <person name="Usadel B."/>
            <person name="Fernie A.R."/>
            <person name="Wen W."/>
        </authorList>
    </citation>
    <scope>NUCLEOTIDE SEQUENCE [LARGE SCALE GENOMIC DNA]</scope>
    <source>
        <strain evidence="2">cv. G240</strain>
    </source>
</reference>
<dbReference type="EMBL" id="JACBKZ010000003">
    <property type="protein sequence ID" value="KAF5953463.1"/>
    <property type="molecule type" value="Genomic_DNA"/>
</dbReference>